<evidence type="ECO:0000256" key="1">
    <source>
        <dbReference type="ARBA" id="ARBA00009375"/>
    </source>
</evidence>
<dbReference type="EMBL" id="CP002480">
    <property type="protein sequence ID" value="ADW68735.1"/>
    <property type="molecule type" value="Genomic_DNA"/>
</dbReference>
<dbReference type="PANTHER" id="PTHR11142">
    <property type="entry name" value="PSEUDOURIDYLATE SYNTHASE"/>
    <property type="match status" value="1"/>
</dbReference>
<dbReference type="PIRSF" id="PIRSF001430">
    <property type="entry name" value="tRNA_psdUrid_synth"/>
    <property type="match status" value="1"/>
</dbReference>
<dbReference type="GO" id="GO:0031119">
    <property type="term" value="P:tRNA pseudouridine synthesis"/>
    <property type="evidence" value="ECO:0007669"/>
    <property type="project" value="UniProtKB-UniRule"/>
</dbReference>
<dbReference type="SUPFAM" id="SSF55120">
    <property type="entry name" value="Pseudouridine synthase"/>
    <property type="match status" value="1"/>
</dbReference>
<keyword evidence="10" id="KW-1185">Reference proteome</keyword>
<dbReference type="Pfam" id="PF01416">
    <property type="entry name" value="PseudoU_synth_1"/>
    <property type="match status" value="2"/>
</dbReference>
<dbReference type="AlphaFoldDB" id="E8WYA8"/>
<reference evidence="10" key="1">
    <citation type="submission" date="2011-01" db="EMBL/GenBank/DDBJ databases">
        <title>Complete sequence of chromosome of Acidobacterium sp. MP5ACTX9.</title>
        <authorList>
            <consortium name="US DOE Joint Genome Institute"/>
            <person name="Lucas S."/>
            <person name="Copeland A."/>
            <person name="Lapidus A."/>
            <person name="Cheng J.-F."/>
            <person name="Goodwin L."/>
            <person name="Pitluck S."/>
            <person name="Teshima H."/>
            <person name="Detter J.C."/>
            <person name="Han C."/>
            <person name="Tapia R."/>
            <person name="Land M."/>
            <person name="Hauser L."/>
            <person name="Kyrpides N."/>
            <person name="Ivanova N."/>
            <person name="Ovchinnikova G."/>
            <person name="Pagani I."/>
            <person name="Rawat S.R."/>
            <person name="Mannisto M."/>
            <person name="Haggblom M.M."/>
            <person name="Woyke T."/>
        </authorList>
    </citation>
    <scope>NUCLEOTIDE SEQUENCE [LARGE SCALE GENOMIC DNA]</scope>
    <source>
        <strain evidence="10">MP5ACTX9</strain>
    </source>
</reference>
<feature type="domain" description="Pseudouridine synthase I TruA alpha/beta" evidence="8">
    <location>
        <begin position="149"/>
        <end position="258"/>
    </location>
</feature>
<evidence type="ECO:0000256" key="3">
    <source>
        <dbReference type="ARBA" id="ARBA00023235"/>
    </source>
</evidence>
<comment type="catalytic activity">
    <reaction evidence="4 7">
        <text>uridine(38/39/40) in tRNA = pseudouridine(38/39/40) in tRNA</text>
        <dbReference type="Rhea" id="RHEA:22376"/>
        <dbReference type="Rhea" id="RHEA-COMP:10085"/>
        <dbReference type="Rhea" id="RHEA-COMP:10087"/>
        <dbReference type="ChEBI" id="CHEBI:65314"/>
        <dbReference type="ChEBI" id="CHEBI:65315"/>
        <dbReference type="EC" id="5.4.99.12"/>
    </reaction>
</comment>
<evidence type="ECO:0000313" key="10">
    <source>
        <dbReference type="Proteomes" id="UP000000343"/>
    </source>
</evidence>
<evidence type="ECO:0000256" key="7">
    <source>
        <dbReference type="RuleBase" id="RU003792"/>
    </source>
</evidence>
<proteinExistence type="inferred from homology"/>
<sequence length="258" mass="28004">MRYWKMTLAYDGTAYHGWQVQPGLPTVQGRLAAALKLLTGETVLPQGSGRTDAGVHALGQVVSFGLEAPIPGENLLRALNRALPGAIRVLSVEAVEAEFHARRGAVRKTYEYRLFPRVGVRPERICSPMLAAYVWDCPWEIDLGRAEAAARVILGEHDFSSFAASDPDRTERLSGVERSNVRTVYESGWSELDGLMVYRVVGNGFLHHMVRNLVGCFVDAACGRTEVSEVAGILAAKDRTACGATAPASGLFLVGVEY</sequence>
<dbReference type="HOGENOM" id="CLU_014673_0_1_0"/>
<name>E8WYA8_GRATM</name>
<gene>
    <name evidence="4" type="primary">truA</name>
    <name evidence="9" type="ordered locus">AciX9_1686</name>
</gene>
<dbReference type="Gene3D" id="3.30.70.660">
    <property type="entry name" value="Pseudouridine synthase I, catalytic domain, C-terminal subdomain"/>
    <property type="match status" value="1"/>
</dbReference>
<dbReference type="NCBIfam" id="TIGR00071">
    <property type="entry name" value="hisT_truA"/>
    <property type="match status" value="1"/>
</dbReference>
<keyword evidence="2 4" id="KW-0819">tRNA processing</keyword>
<keyword evidence="3 4" id="KW-0413">Isomerase</keyword>
<organism evidence="10">
    <name type="scientific">Granulicella tundricola (strain ATCC BAA-1859 / DSM 23138 / MP5ACTX9)</name>
    <dbReference type="NCBI Taxonomy" id="1198114"/>
    <lineage>
        <taxon>Bacteria</taxon>
        <taxon>Pseudomonadati</taxon>
        <taxon>Acidobacteriota</taxon>
        <taxon>Terriglobia</taxon>
        <taxon>Terriglobales</taxon>
        <taxon>Acidobacteriaceae</taxon>
        <taxon>Granulicella</taxon>
    </lineage>
</organism>
<dbReference type="EC" id="5.4.99.12" evidence="4"/>
<dbReference type="InterPro" id="IPR020097">
    <property type="entry name" value="PsdUridine_synth_TruA_a/b_dom"/>
</dbReference>
<comment type="caution">
    <text evidence="4">Lacks conserved residue(s) required for the propagation of feature annotation.</text>
</comment>
<dbReference type="InterPro" id="IPR020094">
    <property type="entry name" value="TruA/RsuA/RluB/E/F_N"/>
</dbReference>
<dbReference type="Proteomes" id="UP000000343">
    <property type="component" value="Chromosome"/>
</dbReference>
<evidence type="ECO:0000256" key="6">
    <source>
        <dbReference type="PIRSR" id="PIRSR001430-2"/>
    </source>
</evidence>
<dbReference type="FunFam" id="3.30.70.580:FF:000001">
    <property type="entry name" value="tRNA pseudouridine synthase A"/>
    <property type="match status" value="1"/>
</dbReference>
<dbReference type="HAMAP" id="MF_00171">
    <property type="entry name" value="TruA"/>
    <property type="match status" value="1"/>
</dbReference>
<dbReference type="InterPro" id="IPR020103">
    <property type="entry name" value="PsdUridine_synth_cat_dom_sf"/>
</dbReference>
<dbReference type="KEGG" id="acm:AciX9_1686"/>
<evidence type="ECO:0000259" key="8">
    <source>
        <dbReference type="Pfam" id="PF01416"/>
    </source>
</evidence>
<dbReference type="InterPro" id="IPR001406">
    <property type="entry name" value="PsdUridine_synth_TruA"/>
</dbReference>
<dbReference type="GO" id="GO:0160147">
    <property type="term" value="F:tRNA pseudouridine(38-40) synthase activity"/>
    <property type="evidence" value="ECO:0007669"/>
    <property type="project" value="UniProtKB-EC"/>
</dbReference>
<comment type="subunit">
    <text evidence="4">Homodimer.</text>
</comment>
<dbReference type="eggNOG" id="COG0101">
    <property type="taxonomic scope" value="Bacteria"/>
</dbReference>
<evidence type="ECO:0000313" key="9">
    <source>
        <dbReference type="EMBL" id="ADW68735.1"/>
    </source>
</evidence>
<dbReference type="PANTHER" id="PTHR11142:SF0">
    <property type="entry name" value="TRNA PSEUDOURIDINE SYNTHASE-LIKE 1"/>
    <property type="match status" value="1"/>
</dbReference>
<dbReference type="CDD" id="cd02570">
    <property type="entry name" value="PseudoU_synth_EcTruA"/>
    <property type="match status" value="1"/>
</dbReference>
<comment type="similarity">
    <text evidence="1 4 7">Belongs to the tRNA pseudouridine synthase TruA family.</text>
</comment>
<comment type="function">
    <text evidence="4">Formation of pseudouridine at positions 38, 39 and 40 in the anticodon stem and loop of transfer RNAs.</text>
</comment>
<dbReference type="PaxDb" id="1198114-AciX9_1686"/>
<evidence type="ECO:0000256" key="4">
    <source>
        <dbReference type="HAMAP-Rule" id="MF_00171"/>
    </source>
</evidence>
<protein>
    <recommendedName>
        <fullName evidence="4">tRNA pseudouridine synthase A</fullName>
        <ecNumber evidence="4">5.4.99.12</ecNumber>
    </recommendedName>
    <alternativeName>
        <fullName evidence="4">tRNA pseudouridine(38-40) synthase</fullName>
    </alternativeName>
    <alternativeName>
        <fullName evidence="4">tRNA pseudouridylate synthase I</fullName>
    </alternativeName>
    <alternativeName>
        <fullName evidence="4">tRNA-uridine isomerase I</fullName>
    </alternativeName>
</protein>
<dbReference type="OrthoDB" id="9811823at2"/>
<evidence type="ECO:0000256" key="5">
    <source>
        <dbReference type="PIRSR" id="PIRSR001430-1"/>
    </source>
</evidence>
<dbReference type="STRING" id="1198114.AciX9_1686"/>
<dbReference type="InterPro" id="IPR020095">
    <property type="entry name" value="PsdUridine_synth_TruA_C"/>
</dbReference>
<feature type="active site" description="Nucleophile" evidence="4 5">
    <location>
        <position position="52"/>
    </location>
</feature>
<feature type="binding site" evidence="4 6">
    <location>
        <position position="110"/>
    </location>
    <ligand>
        <name>substrate</name>
    </ligand>
</feature>
<evidence type="ECO:0000256" key="2">
    <source>
        <dbReference type="ARBA" id="ARBA00022694"/>
    </source>
</evidence>
<feature type="domain" description="Pseudouridine synthase I TruA alpha/beta" evidence="8">
    <location>
        <begin position="9"/>
        <end position="102"/>
    </location>
</feature>
<dbReference type="GO" id="GO:0003723">
    <property type="term" value="F:RNA binding"/>
    <property type="evidence" value="ECO:0007669"/>
    <property type="project" value="InterPro"/>
</dbReference>
<accession>E8WYA8</accession>
<dbReference type="Gene3D" id="3.30.70.580">
    <property type="entry name" value="Pseudouridine synthase I, catalytic domain, N-terminal subdomain"/>
    <property type="match status" value="1"/>
</dbReference>